<keyword evidence="11" id="KW-0812">Transmembrane</keyword>
<dbReference type="Pfam" id="PF02518">
    <property type="entry name" value="HATPase_c"/>
    <property type="match status" value="1"/>
</dbReference>
<evidence type="ECO:0000256" key="7">
    <source>
        <dbReference type="ARBA" id="ARBA00022840"/>
    </source>
</evidence>
<dbReference type="InterPro" id="IPR050482">
    <property type="entry name" value="Sensor_HK_TwoCompSys"/>
</dbReference>
<evidence type="ECO:0000259" key="13">
    <source>
        <dbReference type="Pfam" id="PF07730"/>
    </source>
</evidence>
<protein>
    <recommendedName>
        <fullName evidence="2">histidine kinase</fullName>
        <ecNumber evidence="2">2.7.13.3</ecNumber>
    </recommendedName>
</protein>
<evidence type="ECO:0000313" key="14">
    <source>
        <dbReference type="EMBL" id="OXM47941.1"/>
    </source>
</evidence>
<dbReference type="EC" id="2.7.13.3" evidence="2"/>
<proteinExistence type="predicted"/>
<evidence type="ECO:0000256" key="6">
    <source>
        <dbReference type="ARBA" id="ARBA00022777"/>
    </source>
</evidence>
<keyword evidence="8" id="KW-0902">Two-component regulatory system</keyword>
<dbReference type="Gene3D" id="1.20.5.1930">
    <property type="match status" value="1"/>
</dbReference>
<evidence type="ECO:0000259" key="12">
    <source>
        <dbReference type="Pfam" id="PF02518"/>
    </source>
</evidence>
<reference evidence="14 15" key="1">
    <citation type="submission" date="2017-07" db="EMBL/GenBank/DDBJ databases">
        <title>Amycolatopsis alba DSM 44262 Genome sequencing and assembly.</title>
        <authorList>
            <person name="Kaur N."/>
            <person name="Mayilraj S."/>
        </authorList>
    </citation>
    <scope>NUCLEOTIDE SEQUENCE [LARGE SCALE GENOMIC DNA]</scope>
    <source>
        <strain evidence="14 15">DSM 44262</strain>
    </source>
</reference>
<dbReference type="OrthoDB" id="227596at2"/>
<evidence type="ECO:0000256" key="3">
    <source>
        <dbReference type="ARBA" id="ARBA00022553"/>
    </source>
</evidence>
<dbReference type="InterPro" id="IPR003594">
    <property type="entry name" value="HATPase_dom"/>
</dbReference>
<dbReference type="Gene3D" id="3.30.565.10">
    <property type="entry name" value="Histidine kinase-like ATPase, C-terminal domain"/>
    <property type="match status" value="1"/>
</dbReference>
<keyword evidence="4" id="KW-0808">Transferase</keyword>
<evidence type="ECO:0000256" key="11">
    <source>
        <dbReference type="SAM" id="Phobius"/>
    </source>
</evidence>
<dbReference type="EMBL" id="NMQU01000068">
    <property type="protein sequence ID" value="OXM47941.1"/>
    <property type="molecule type" value="Genomic_DNA"/>
</dbReference>
<dbReference type="InterPro" id="IPR011712">
    <property type="entry name" value="Sig_transdc_His_kin_sub3_dim/P"/>
</dbReference>
<sequence>MTGNAAVLRREWVADRLIRPALITAAIVVTGVGISTHHVHVRPLTTVLFVLVTLFALASFLPWDRIPQRTQLLLASGYAVCAAVLLPLAPRTFAPMFAYLAAAVAGIKLASRTLAVAVAVLDAVCCAVTVAVVGVVTPNADVWPWWLALSTGLPVLLGIARRDRRDALVNAERAAAEARRAAASESREAALLERTRIARELHDVLGHSLTGIALQLDMADALGTKGRDAEASDAVRRARSLAVDGIGRMRQAVHELREDAVPLEETLAALCASETVAFEVEGSAGPLGGGVAHTLVRAAQEALTNAAKYAPGTGRAVKLGFAPETVTLVVTNGPAEKRPVPDSGGGMGLVGMRERAAALGGSAQAGPAPDGGWTVEVRLPREE</sequence>
<organism evidence="14 15">
    <name type="scientific">Amycolatopsis alba DSM 44262</name>
    <dbReference type="NCBI Taxonomy" id="1125972"/>
    <lineage>
        <taxon>Bacteria</taxon>
        <taxon>Bacillati</taxon>
        <taxon>Actinomycetota</taxon>
        <taxon>Actinomycetes</taxon>
        <taxon>Pseudonocardiales</taxon>
        <taxon>Pseudonocardiaceae</taxon>
        <taxon>Amycolatopsis</taxon>
    </lineage>
</organism>
<keyword evidence="5" id="KW-0547">Nucleotide-binding</keyword>
<keyword evidence="11" id="KW-1133">Transmembrane helix</keyword>
<comment type="caution">
    <text evidence="14">The sequence shown here is derived from an EMBL/GenBank/DDBJ whole genome shotgun (WGS) entry which is preliminary data.</text>
</comment>
<feature type="domain" description="Histidine kinase/HSP90-like ATPase" evidence="12">
    <location>
        <begin position="292"/>
        <end position="382"/>
    </location>
</feature>
<dbReference type="RefSeq" id="WP_020629303.1">
    <property type="nucleotide sequence ID" value="NZ_KB913032.1"/>
</dbReference>
<evidence type="ECO:0000256" key="5">
    <source>
        <dbReference type="ARBA" id="ARBA00022741"/>
    </source>
</evidence>
<dbReference type="SUPFAM" id="SSF55874">
    <property type="entry name" value="ATPase domain of HSP90 chaperone/DNA topoisomerase II/histidine kinase"/>
    <property type="match status" value="1"/>
</dbReference>
<keyword evidence="7" id="KW-0067">ATP-binding</keyword>
<accession>A0A229RNA5</accession>
<dbReference type="InterPro" id="IPR036890">
    <property type="entry name" value="HATPase_C_sf"/>
</dbReference>
<dbReference type="Proteomes" id="UP000215563">
    <property type="component" value="Unassembled WGS sequence"/>
</dbReference>
<evidence type="ECO:0000256" key="4">
    <source>
        <dbReference type="ARBA" id="ARBA00022679"/>
    </source>
</evidence>
<keyword evidence="3" id="KW-0597">Phosphoprotein</keyword>
<keyword evidence="11" id="KW-0472">Membrane</keyword>
<feature type="transmembrane region" description="Helical" evidence="11">
    <location>
        <begin position="46"/>
        <end position="63"/>
    </location>
</feature>
<feature type="transmembrane region" description="Helical" evidence="11">
    <location>
        <begin position="17"/>
        <end position="34"/>
    </location>
</feature>
<gene>
    <name evidence="14" type="ORF">CFP75_22840</name>
</gene>
<keyword evidence="6 14" id="KW-0418">Kinase</keyword>
<keyword evidence="15" id="KW-1185">Reference proteome</keyword>
<dbReference type="GO" id="GO:0046983">
    <property type="term" value="F:protein dimerization activity"/>
    <property type="evidence" value="ECO:0007669"/>
    <property type="project" value="InterPro"/>
</dbReference>
<evidence type="ECO:0000313" key="15">
    <source>
        <dbReference type="Proteomes" id="UP000215563"/>
    </source>
</evidence>
<feature type="coiled-coil region" evidence="9">
    <location>
        <begin position="168"/>
        <end position="195"/>
    </location>
</feature>
<feature type="transmembrane region" description="Helical" evidence="11">
    <location>
        <begin position="142"/>
        <end position="160"/>
    </location>
</feature>
<feature type="domain" description="Signal transduction histidine kinase subgroup 3 dimerisation and phosphoacceptor" evidence="13">
    <location>
        <begin position="193"/>
        <end position="259"/>
    </location>
</feature>
<dbReference type="PANTHER" id="PTHR24421">
    <property type="entry name" value="NITRATE/NITRITE SENSOR PROTEIN NARX-RELATED"/>
    <property type="match status" value="1"/>
</dbReference>
<feature type="region of interest" description="Disordered" evidence="10">
    <location>
        <begin position="359"/>
        <end position="383"/>
    </location>
</feature>
<dbReference type="GO" id="GO:0005524">
    <property type="term" value="F:ATP binding"/>
    <property type="evidence" value="ECO:0007669"/>
    <property type="project" value="UniProtKB-KW"/>
</dbReference>
<name>A0A229RNA5_AMYAL</name>
<dbReference type="CDD" id="cd16917">
    <property type="entry name" value="HATPase_UhpB-NarQ-NarX-like"/>
    <property type="match status" value="1"/>
</dbReference>
<dbReference type="GO" id="GO:0000155">
    <property type="term" value="F:phosphorelay sensor kinase activity"/>
    <property type="evidence" value="ECO:0007669"/>
    <property type="project" value="InterPro"/>
</dbReference>
<dbReference type="PANTHER" id="PTHR24421:SF10">
    <property type="entry name" value="NITRATE_NITRITE SENSOR PROTEIN NARQ"/>
    <property type="match status" value="1"/>
</dbReference>
<keyword evidence="9" id="KW-0175">Coiled coil</keyword>
<dbReference type="GO" id="GO:0016020">
    <property type="term" value="C:membrane"/>
    <property type="evidence" value="ECO:0007669"/>
    <property type="project" value="InterPro"/>
</dbReference>
<evidence type="ECO:0000256" key="2">
    <source>
        <dbReference type="ARBA" id="ARBA00012438"/>
    </source>
</evidence>
<feature type="transmembrane region" description="Helical" evidence="11">
    <location>
        <begin position="75"/>
        <end position="102"/>
    </location>
</feature>
<comment type="catalytic activity">
    <reaction evidence="1">
        <text>ATP + protein L-histidine = ADP + protein N-phospho-L-histidine.</text>
        <dbReference type="EC" id="2.7.13.3"/>
    </reaction>
</comment>
<evidence type="ECO:0000256" key="10">
    <source>
        <dbReference type="SAM" id="MobiDB-lite"/>
    </source>
</evidence>
<dbReference type="Pfam" id="PF07730">
    <property type="entry name" value="HisKA_3"/>
    <property type="match status" value="1"/>
</dbReference>
<evidence type="ECO:0000256" key="1">
    <source>
        <dbReference type="ARBA" id="ARBA00000085"/>
    </source>
</evidence>
<dbReference type="AlphaFoldDB" id="A0A229RNA5"/>
<evidence type="ECO:0000256" key="9">
    <source>
        <dbReference type="SAM" id="Coils"/>
    </source>
</evidence>
<feature type="transmembrane region" description="Helical" evidence="11">
    <location>
        <begin position="114"/>
        <end position="136"/>
    </location>
</feature>
<evidence type="ECO:0000256" key="8">
    <source>
        <dbReference type="ARBA" id="ARBA00023012"/>
    </source>
</evidence>